<dbReference type="EMBL" id="JBHGPK010000070">
    <property type="protein sequence ID" value="MFC2255074.1"/>
    <property type="molecule type" value="Genomic_DNA"/>
</dbReference>
<evidence type="ECO:0000313" key="2">
    <source>
        <dbReference type="EMBL" id="MFC2255074.1"/>
    </source>
</evidence>
<reference evidence="2 3" key="1">
    <citation type="submission" date="2024-09" db="EMBL/GenBank/DDBJ databases">
        <title>Description of Labrys sedimenti sp. nov., isolated from a diclofenac-degrading enrichment culture, and genome-based reclassification of Labrys portucalensis as a later heterotypic synonym of Labrys neptuniae.</title>
        <authorList>
            <person name="Tancsics A."/>
            <person name="Csepanyi A."/>
        </authorList>
    </citation>
    <scope>NUCLEOTIDE SEQUENCE [LARGE SCALE GENOMIC DNA]</scope>
    <source>
        <strain evidence="2 3">LMG 23412</strain>
    </source>
</reference>
<dbReference type="InterPro" id="IPR011681">
    <property type="entry name" value="GcrA"/>
</dbReference>
<sequence>MPITVPYVRPRNGSEIKVIAEESSNMSPRPHRGGERGLESERERDNAPRSCLRVKNKTELGRISISAHPTQGHNFRWAGGVQWSTTMDAQMIELLREGRSCGQIAKIMGLVSRNSVIGRLHRLKKNGVTVPRSSFRPPSAAVKVKKAAAAVPVPPKREVAIAATLVRESKRMTDPRAILSKIQSDIHHIAPGLDQTSRAGRSDGIAFLNLRPGQCRYPLWPDTPHTPLTHKFVCGASVKGGLSWCPSCIELVVNRKLDAETIMPSHRHRSLRPRDEMNMKTRQL</sequence>
<proteinExistence type="predicted"/>
<comment type="caution">
    <text evidence="2">The sequence shown here is derived from an EMBL/GenBank/DDBJ whole genome shotgun (WGS) entry which is preliminary data.</text>
</comment>
<organism evidence="2 3">
    <name type="scientific">Labrys neptuniae</name>
    <dbReference type="NCBI Taxonomy" id="376174"/>
    <lineage>
        <taxon>Bacteria</taxon>
        <taxon>Pseudomonadati</taxon>
        <taxon>Pseudomonadota</taxon>
        <taxon>Alphaproteobacteria</taxon>
        <taxon>Hyphomicrobiales</taxon>
        <taxon>Xanthobacteraceae</taxon>
        <taxon>Labrys</taxon>
    </lineage>
</organism>
<dbReference type="Proteomes" id="UP001595190">
    <property type="component" value="Unassembled WGS sequence"/>
</dbReference>
<feature type="compositionally biased region" description="Basic and acidic residues" evidence="1">
    <location>
        <begin position="32"/>
        <end position="47"/>
    </location>
</feature>
<evidence type="ECO:0000313" key="3">
    <source>
        <dbReference type="Proteomes" id="UP001595190"/>
    </source>
</evidence>
<gene>
    <name evidence="2" type="ORF">ACETRX_36360</name>
</gene>
<feature type="region of interest" description="Disordered" evidence="1">
    <location>
        <begin position="20"/>
        <end position="48"/>
    </location>
</feature>
<feature type="compositionally biased region" description="Basic and acidic residues" evidence="1">
    <location>
        <begin position="272"/>
        <end position="284"/>
    </location>
</feature>
<dbReference type="RefSeq" id="WP_394315649.1">
    <property type="nucleotide sequence ID" value="NZ_JBHGPK010000070.1"/>
</dbReference>
<feature type="region of interest" description="Disordered" evidence="1">
    <location>
        <begin position="265"/>
        <end position="284"/>
    </location>
</feature>
<protein>
    <submittedName>
        <fullName evidence="2">GcrA family cell cycle regulator</fullName>
    </submittedName>
</protein>
<name>A0ABV6ZS97_9HYPH</name>
<accession>A0ABV6ZS97</accession>
<dbReference type="Pfam" id="PF07750">
    <property type="entry name" value="GcrA"/>
    <property type="match status" value="1"/>
</dbReference>
<evidence type="ECO:0000256" key="1">
    <source>
        <dbReference type="SAM" id="MobiDB-lite"/>
    </source>
</evidence>